<evidence type="ECO:0000259" key="7">
    <source>
        <dbReference type="Pfam" id="PF14322"/>
    </source>
</evidence>
<evidence type="ECO:0000256" key="1">
    <source>
        <dbReference type="ARBA" id="ARBA00004442"/>
    </source>
</evidence>
<dbReference type="OrthoDB" id="617686at2"/>
<dbReference type="SUPFAM" id="SSF48452">
    <property type="entry name" value="TPR-like"/>
    <property type="match status" value="1"/>
</dbReference>
<feature type="domain" description="RagB/SusD" evidence="6">
    <location>
        <begin position="395"/>
        <end position="519"/>
    </location>
</feature>
<keyword evidence="5" id="KW-0998">Cell outer membrane</keyword>
<dbReference type="InterPro" id="IPR033985">
    <property type="entry name" value="SusD-like_N"/>
</dbReference>
<dbReference type="GO" id="GO:0009279">
    <property type="term" value="C:cell outer membrane"/>
    <property type="evidence" value="ECO:0007669"/>
    <property type="project" value="UniProtKB-SubCell"/>
</dbReference>
<evidence type="ECO:0000313" key="9">
    <source>
        <dbReference type="Proteomes" id="UP000270673"/>
    </source>
</evidence>
<sequence>MKKRYLLIGALFLFACNGRLDEMRPHNMAEAESYLGSFNNIVNATSGLYGQFLMQAGGYSESHHYHGTYHVLGEFRGNNVIFAEAFPAQNGFMPSSDYLRAPDAHFFLNSDQKSQSYAWAMWAKSQQLILGASRNIIAIDKLFEETVNPDEKRDLVRLKGENAFLRGLMIFNATNVFGRPFWDNPDVNLGIPLDVEATADMLPRNTVRECFEQAVADFKLAASCLPDERSDRTFANKVASFGMLSRVYLYMGGLPESPNEEYNRLAAVYADSTFSLVNDVVEVLRGEELKDLYDNPKTNKEILFAFFTGNFPSGIGNAVHGYYSWSGYESEASSSVFCCEISRDYEKIMDKENDLRWKYFTEPSVRHAGRFSTTKYNGGADRVFDDYYSFICPSVFIRAGEVVLNRAEAYAKLGEDAKALRDLNEIRGRAGLEELSELSGNALFEEIFTERRRELAFEALTYYDYVRNGLTMKREEVSVSYSNYTGAQYNEIDPKTSRRTVCLIPAEELLLNDKLKQNDY</sequence>
<reference evidence="8 9" key="1">
    <citation type="submission" date="2018-10" db="EMBL/GenBank/DDBJ databases">
        <title>Butyricimonas faecalis sp. nov., isolated from human faeces and emended description of the genus Butyricimonas.</title>
        <authorList>
            <person name="Le Roy T."/>
            <person name="Van der Smissen P."/>
            <person name="Paquot A."/>
            <person name="Delzenne N."/>
            <person name="Muccioli G."/>
            <person name="Collet J.-F."/>
            <person name="Cani P.D."/>
        </authorList>
    </citation>
    <scope>NUCLEOTIDE SEQUENCE [LARGE SCALE GENOMIC DNA]</scope>
    <source>
        <strain evidence="8 9">H184</strain>
    </source>
</reference>
<evidence type="ECO:0000256" key="3">
    <source>
        <dbReference type="ARBA" id="ARBA00022729"/>
    </source>
</evidence>
<name>A0A3S9VYT0_9BACT</name>
<proteinExistence type="inferred from homology"/>
<dbReference type="EMBL" id="CP032819">
    <property type="protein sequence ID" value="AZS31697.1"/>
    <property type="molecule type" value="Genomic_DNA"/>
</dbReference>
<evidence type="ECO:0000256" key="2">
    <source>
        <dbReference type="ARBA" id="ARBA00006275"/>
    </source>
</evidence>
<gene>
    <name evidence="8" type="ORF">D8S85_20510</name>
</gene>
<organism evidence="8 9">
    <name type="scientific">Butyricimonas faecalis</name>
    <dbReference type="NCBI Taxonomy" id="2093856"/>
    <lineage>
        <taxon>Bacteria</taxon>
        <taxon>Pseudomonadati</taxon>
        <taxon>Bacteroidota</taxon>
        <taxon>Bacteroidia</taxon>
        <taxon>Bacteroidales</taxon>
        <taxon>Odoribacteraceae</taxon>
        <taxon>Butyricimonas</taxon>
    </lineage>
</organism>
<evidence type="ECO:0000259" key="6">
    <source>
        <dbReference type="Pfam" id="PF07980"/>
    </source>
</evidence>
<feature type="domain" description="SusD-like N-terminal" evidence="7">
    <location>
        <begin position="116"/>
        <end position="249"/>
    </location>
</feature>
<dbReference type="PROSITE" id="PS51257">
    <property type="entry name" value="PROKAR_LIPOPROTEIN"/>
    <property type="match status" value="1"/>
</dbReference>
<keyword evidence="4" id="KW-0472">Membrane</keyword>
<accession>A0A3S9VYT0</accession>
<dbReference type="Gene3D" id="1.25.40.390">
    <property type="match status" value="1"/>
</dbReference>
<dbReference type="InterPro" id="IPR012944">
    <property type="entry name" value="SusD_RagB_dom"/>
</dbReference>
<keyword evidence="3" id="KW-0732">Signal</keyword>
<dbReference type="InterPro" id="IPR011990">
    <property type="entry name" value="TPR-like_helical_dom_sf"/>
</dbReference>
<dbReference type="Proteomes" id="UP000270673">
    <property type="component" value="Chromosome"/>
</dbReference>
<dbReference type="KEGG" id="buy:D8S85_20510"/>
<dbReference type="Pfam" id="PF07980">
    <property type="entry name" value="SusD_RagB"/>
    <property type="match status" value="1"/>
</dbReference>
<evidence type="ECO:0000313" key="8">
    <source>
        <dbReference type="EMBL" id="AZS31697.1"/>
    </source>
</evidence>
<dbReference type="RefSeq" id="WP_106624118.1">
    <property type="nucleotide sequence ID" value="NZ_CP032819.1"/>
</dbReference>
<comment type="similarity">
    <text evidence="2">Belongs to the SusD family.</text>
</comment>
<dbReference type="AlphaFoldDB" id="A0A3S9VYT0"/>
<keyword evidence="9" id="KW-1185">Reference proteome</keyword>
<evidence type="ECO:0000256" key="4">
    <source>
        <dbReference type="ARBA" id="ARBA00023136"/>
    </source>
</evidence>
<comment type="subcellular location">
    <subcellularLocation>
        <location evidence="1">Cell outer membrane</location>
    </subcellularLocation>
</comment>
<dbReference type="Pfam" id="PF14322">
    <property type="entry name" value="SusD-like_3"/>
    <property type="match status" value="1"/>
</dbReference>
<evidence type="ECO:0000256" key="5">
    <source>
        <dbReference type="ARBA" id="ARBA00023237"/>
    </source>
</evidence>
<protein>
    <submittedName>
        <fullName evidence="8">RagB/SusD family nutrient uptake outer membrane protein</fullName>
    </submittedName>
</protein>